<dbReference type="InterPro" id="IPR041664">
    <property type="entry name" value="AAA_16"/>
</dbReference>
<sequence>MTGESLTPATTGTGQTWFLKLLGGVYVLDGSAHRRIEPSLAAVLAYLALRGRTHKYRLAGWLWPDAGEIAARANMRQLLRRVRLSLGPDFIQGTGEIALHPQVRVDLVDFQRQVQAGALHDILTHQGELLEHLTFDNAPDFAEWLEGERERLLQLRLSAALRASEALRQDEKSAEALLYAQHALSLEPLSEEAARQVMMLYHGRGDRSAALQAYERFRQMLRDRLGVEPSPETQALGERIRLDALPRLAPRTVPDPLPLPALVGRDHELGVLAQAWERGQMIFVSGEAGMGKTLLTMTFAAGRGRALRFEALPGDRQVPYVTAARMVRRLLEHWPTGREPGGLPEWVAGEVARLVPDVFGQVGTPLTSAADRLRFFDALIELNRLACADIDVCVLDDAHFADEATSEFAEYFLAHLASLPQAPFPVWIDVYRDDELPEAARRTVQTLTDAGLAINLQLTPLSVEGVGELLGILNLPEGLQQQAARYRAYTGGNPLFILETVRDLSEGTGLDDLARLPTKVAGLIARRLSRLSPAALQMARAAATLGGEFTLDQLGEVLDLGPLAAVQGWDELGHAGIVRGESLAHDLMRVAIRAGTPAATQILLHRSSARALERAPGPSSAHAQRIAQHYQGGRQPLQAAAWYLKAAQGLVELMQYGPALKLREQAAALYEEALEFDLALDVRLGTLSAPWAEEQPAALRSVVDGLLRLASDDVQRAAARLGQATLRLAESNLQPVSLVTPDRAATSHQIRLEALDLAREGQALLTRESGLLHDRLQALLLRIEVKALVSVHDQAGLEERLGAAAALLTHLPQSQAAILLLYTVGEGLMRQAQPEGALDTVRRGVAVATALGDRYAALEGQLRVATLLEDQGRRLEAAALRRQLESPDREPQLSRLHYFNQLRLAANLVQRHAYGEALTLLERVARAADGQSPAGEALPRGVLWRAQVDLLWLLGAVTECQTAAECALAHPMPGDDAAGVPWIRLAQIHALLGQDQQAERALAHADAFLSAAPHLTYSRGLWHLAHAEFRAYTRRDRRDSLETVLTVARQHGHPELLTHALALRAQWHAGEQDWPAARRDAEDALARMTTAAPRDDHALPWRVLLELPGVDPAKHLAVASAARDWIGSILGHPLPRPYRDSFLARPTQRALLAVGSGLGQSLTGKED</sequence>
<dbReference type="EMBL" id="JACHFL010000004">
    <property type="protein sequence ID" value="MBB5362860.1"/>
    <property type="molecule type" value="Genomic_DNA"/>
</dbReference>
<dbReference type="InterPro" id="IPR036388">
    <property type="entry name" value="WH-like_DNA-bd_sf"/>
</dbReference>
<feature type="domain" description="Bacterial transcriptional activator" evidence="1">
    <location>
        <begin position="105"/>
        <end position="241"/>
    </location>
</feature>
<organism evidence="2 3">
    <name type="scientific">Deinococcus humi</name>
    <dbReference type="NCBI Taxonomy" id="662880"/>
    <lineage>
        <taxon>Bacteria</taxon>
        <taxon>Thermotogati</taxon>
        <taxon>Deinococcota</taxon>
        <taxon>Deinococci</taxon>
        <taxon>Deinococcales</taxon>
        <taxon>Deinococcaceae</taxon>
        <taxon>Deinococcus</taxon>
    </lineage>
</organism>
<dbReference type="Proteomes" id="UP000552709">
    <property type="component" value="Unassembled WGS sequence"/>
</dbReference>
<evidence type="ECO:0000259" key="1">
    <source>
        <dbReference type="SMART" id="SM01043"/>
    </source>
</evidence>
<dbReference type="SUPFAM" id="SSF48452">
    <property type="entry name" value="TPR-like"/>
    <property type="match status" value="1"/>
</dbReference>
<comment type="caution">
    <text evidence="2">The sequence shown here is derived from an EMBL/GenBank/DDBJ whole genome shotgun (WGS) entry which is preliminary data.</text>
</comment>
<dbReference type="SMART" id="SM01043">
    <property type="entry name" value="BTAD"/>
    <property type="match status" value="1"/>
</dbReference>
<protein>
    <submittedName>
        <fullName evidence="2">DNA-binding SARP family transcriptional activator</fullName>
    </submittedName>
</protein>
<dbReference type="RefSeq" id="WP_184130669.1">
    <property type="nucleotide sequence ID" value="NZ_JACHFL010000004.1"/>
</dbReference>
<reference evidence="2 3" key="1">
    <citation type="submission" date="2020-08" db="EMBL/GenBank/DDBJ databases">
        <title>Genomic Encyclopedia of Type Strains, Phase IV (KMG-IV): sequencing the most valuable type-strain genomes for metagenomic binning, comparative biology and taxonomic classification.</title>
        <authorList>
            <person name="Goeker M."/>
        </authorList>
    </citation>
    <scope>NUCLEOTIDE SEQUENCE [LARGE SCALE GENOMIC DNA]</scope>
    <source>
        <strain evidence="2 3">DSM 27939</strain>
    </source>
</reference>
<accession>A0A7W8JTV7</accession>
<dbReference type="InterPro" id="IPR011990">
    <property type="entry name" value="TPR-like_helical_dom_sf"/>
</dbReference>
<dbReference type="GO" id="GO:0003677">
    <property type="term" value="F:DNA binding"/>
    <property type="evidence" value="ECO:0007669"/>
    <property type="project" value="UniProtKB-KW"/>
</dbReference>
<proteinExistence type="predicted"/>
<keyword evidence="2" id="KW-0238">DNA-binding</keyword>
<dbReference type="SUPFAM" id="SSF52540">
    <property type="entry name" value="P-loop containing nucleoside triphosphate hydrolases"/>
    <property type="match status" value="1"/>
</dbReference>
<dbReference type="InterPro" id="IPR005158">
    <property type="entry name" value="BTAD"/>
</dbReference>
<dbReference type="Gene3D" id="1.25.40.10">
    <property type="entry name" value="Tetratricopeptide repeat domain"/>
    <property type="match status" value="2"/>
</dbReference>
<dbReference type="InterPro" id="IPR051677">
    <property type="entry name" value="AfsR-DnrI-RedD_regulator"/>
</dbReference>
<name>A0A7W8JTV7_9DEIO</name>
<dbReference type="Pfam" id="PF13191">
    <property type="entry name" value="AAA_16"/>
    <property type="match status" value="1"/>
</dbReference>
<dbReference type="Gene3D" id="1.10.10.10">
    <property type="entry name" value="Winged helix-like DNA-binding domain superfamily/Winged helix DNA-binding domain"/>
    <property type="match status" value="1"/>
</dbReference>
<gene>
    <name evidence="2" type="ORF">HNQ08_001958</name>
</gene>
<dbReference type="PANTHER" id="PTHR35807">
    <property type="entry name" value="TRANSCRIPTIONAL REGULATOR REDD-RELATED"/>
    <property type="match status" value="1"/>
</dbReference>
<evidence type="ECO:0000313" key="2">
    <source>
        <dbReference type="EMBL" id="MBB5362860.1"/>
    </source>
</evidence>
<keyword evidence="3" id="KW-1185">Reference proteome</keyword>
<dbReference type="InterPro" id="IPR027417">
    <property type="entry name" value="P-loop_NTPase"/>
</dbReference>
<dbReference type="Pfam" id="PF03704">
    <property type="entry name" value="BTAD"/>
    <property type="match status" value="1"/>
</dbReference>
<dbReference type="AlphaFoldDB" id="A0A7W8JTV7"/>
<evidence type="ECO:0000313" key="3">
    <source>
        <dbReference type="Proteomes" id="UP000552709"/>
    </source>
</evidence>